<dbReference type="CDD" id="cd02440">
    <property type="entry name" value="AdoMet_MTases"/>
    <property type="match status" value="1"/>
</dbReference>
<comment type="caution">
    <text evidence="1">The sequence shown here is derived from an EMBL/GenBank/DDBJ whole genome shotgun (WGS) entry which is preliminary data.</text>
</comment>
<reference evidence="1 2" key="1">
    <citation type="submission" date="2018-10" db="EMBL/GenBank/DDBJ databases">
        <title>Genomic Encyclopedia of Archaeal and Bacterial Type Strains, Phase II (KMG-II): from individual species to whole genera.</title>
        <authorList>
            <person name="Goeker M."/>
        </authorList>
    </citation>
    <scope>NUCLEOTIDE SEQUENCE [LARGE SCALE GENOMIC DNA]</scope>
    <source>
        <strain evidence="1 2">DSM 45657</strain>
    </source>
</reference>
<keyword evidence="1" id="KW-0489">Methyltransferase</keyword>
<dbReference type="Gene3D" id="3.40.50.150">
    <property type="entry name" value="Vaccinia Virus protein VP39"/>
    <property type="match status" value="1"/>
</dbReference>
<dbReference type="InterPro" id="IPR029063">
    <property type="entry name" value="SAM-dependent_MTases_sf"/>
</dbReference>
<name>A0A421B2H1_9PSEU</name>
<gene>
    <name evidence="1" type="ORF">CLV68_3087</name>
</gene>
<organism evidence="1 2">
    <name type="scientific">Actinokineospora cianjurensis</name>
    <dbReference type="NCBI Taxonomy" id="585224"/>
    <lineage>
        <taxon>Bacteria</taxon>
        <taxon>Bacillati</taxon>
        <taxon>Actinomycetota</taxon>
        <taxon>Actinomycetes</taxon>
        <taxon>Pseudonocardiales</taxon>
        <taxon>Pseudonocardiaceae</taxon>
        <taxon>Actinokineospora</taxon>
    </lineage>
</organism>
<proteinExistence type="predicted"/>
<dbReference type="SUPFAM" id="SSF53335">
    <property type="entry name" value="S-adenosyl-L-methionine-dependent methyltransferases"/>
    <property type="match status" value="1"/>
</dbReference>
<dbReference type="RefSeq" id="WP_121391326.1">
    <property type="nucleotide sequence ID" value="NZ_RCDD01000002.1"/>
</dbReference>
<dbReference type="OrthoDB" id="268801at2"/>
<dbReference type="AlphaFoldDB" id="A0A421B2H1"/>
<evidence type="ECO:0000313" key="1">
    <source>
        <dbReference type="EMBL" id="RLK58616.1"/>
    </source>
</evidence>
<protein>
    <submittedName>
        <fullName evidence="1">Methyltransferase family protein</fullName>
    </submittedName>
</protein>
<dbReference type="EMBL" id="RCDD01000002">
    <property type="protein sequence ID" value="RLK58616.1"/>
    <property type="molecule type" value="Genomic_DNA"/>
</dbReference>
<dbReference type="GO" id="GO:0008168">
    <property type="term" value="F:methyltransferase activity"/>
    <property type="evidence" value="ECO:0007669"/>
    <property type="project" value="UniProtKB-KW"/>
</dbReference>
<evidence type="ECO:0000313" key="2">
    <source>
        <dbReference type="Proteomes" id="UP000282454"/>
    </source>
</evidence>
<sequence length="233" mass="25620">MDFPQLDALSGQYESPFATFLAHTDQKRKANRYLDDLTARLPRRGTFIDAGAGTGDTVAHLAGKFDHTIAIEPNPALRAHLAGNAPTATIVDVPILAADPGHQADLVYCGHVLYYIDPDLWQDHIDTLRSWTAPDGECVIALQNPNSDCMVMLREFGGPHYPLPKTTKADTTTVPAFVQTDDLTTALDIAAFILGLAPLPVTRDLVEDYLTHRFRSANGYLFSCTQDFHHIHP</sequence>
<keyword evidence="2" id="KW-1185">Reference proteome</keyword>
<dbReference type="Pfam" id="PF13489">
    <property type="entry name" value="Methyltransf_23"/>
    <property type="match status" value="1"/>
</dbReference>
<dbReference type="GO" id="GO:0032259">
    <property type="term" value="P:methylation"/>
    <property type="evidence" value="ECO:0007669"/>
    <property type="project" value="UniProtKB-KW"/>
</dbReference>
<accession>A0A421B2H1</accession>
<keyword evidence="1" id="KW-0808">Transferase</keyword>
<dbReference type="Proteomes" id="UP000282454">
    <property type="component" value="Unassembled WGS sequence"/>
</dbReference>